<dbReference type="EMBL" id="JAVREL010000002">
    <property type="protein sequence ID" value="MDT0341904.1"/>
    <property type="molecule type" value="Genomic_DNA"/>
</dbReference>
<gene>
    <name evidence="1" type="ORF">RM590_04500</name>
</gene>
<keyword evidence="2" id="KW-1185">Reference proteome</keyword>
<dbReference type="RefSeq" id="WP_311703042.1">
    <property type="nucleotide sequence ID" value="NZ_JAVREL010000002.1"/>
</dbReference>
<evidence type="ECO:0000313" key="2">
    <source>
        <dbReference type="Proteomes" id="UP001183246"/>
    </source>
</evidence>
<protein>
    <recommendedName>
        <fullName evidence="3">Restriction endonuclease type IV Mrr domain-containing protein</fullName>
    </recommendedName>
</protein>
<name>A0ABU2MMM1_9ACTN</name>
<dbReference type="Proteomes" id="UP001183246">
    <property type="component" value="Unassembled WGS sequence"/>
</dbReference>
<sequence length="495" mass="55879">MRVSEYYNLGRSQGTLDFVDVDTVNDVRVYIDPSTIRHLADDWGRECIIMLTTFFDSVLDSVKVGDKSRTTYLLGNLGEPNETHLGISRGKSAGRGFGKQMSVEFAAKLAQSKAAQTGLIEDLEDTAFFLDRVDKDIISDITTNIIRGPLITYTQQMAGVHGIRLFDGISSGPVWNPRSLEWEQGYTQLPVADGEKLLLVPKVIVRRDMHLSRNDYYRNYLAPTLQAEEESNLESKLVRILKDGRRKVTKEDIRKEYGSSKPAVTRETLKRPSVYAHYRDTKKSIAPTPISHRELSEVGNTPLPDYEALLQAVLETPPGKADAGKYHSNVEALMTALFYPSLSMPEMEEEIHEGRKRIDISYTNNAVDGFFRFLTRHKIPSKYVFIECKNYGHDVTNPELDQLSSRFSPLRGQFGILACRSFADKSRFLTRCRDTALDYRGYVIALDDGDLTQIVADVMGAINWKPSDPPPSEPEIPPRIHDYPLLHARLKALVS</sequence>
<evidence type="ECO:0008006" key="3">
    <source>
        <dbReference type="Google" id="ProtNLM"/>
    </source>
</evidence>
<accession>A0ABU2MMM1</accession>
<reference evidence="2" key="1">
    <citation type="submission" date="2023-07" db="EMBL/GenBank/DDBJ databases">
        <title>30 novel species of actinomycetes from the DSMZ collection.</title>
        <authorList>
            <person name="Nouioui I."/>
        </authorList>
    </citation>
    <scope>NUCLEOTIDE SEQUENCE [LARGE SCALE GENOMIC DNA]</scope>
    <source>
        <strain evidence="2">DSM 44938</strain>
    </source>
</reference>
<proteinExistence type="predicted"/>
<evidence type="ECO:0000313" key="1">
    <source>
        <dbReference type="EMBL" id="MDT0341904.1"/>
    </source>
</evidence>
<organism evidence="1 2">
    <name type="scientific">Streptomyces litchfieldiae</name>
    <dbReference type="NCBI Taxonomy" id="3075543"/>
    <lineage>
        <taxon>Bacteria</taxon>
        <taxon>Bacillati</taxon>
        <taxon>Actinomycetota</taxon>
        <taxon>Actinomycetes</taxon>
        <taxon>Kitasatosporales</taxon>
        <taxon>Streptomycetaceae</taxon>
        <taxon>Streptomyces</taxon>
    </lineage>
</organism>
<comment type="caution">
    <text evidence="1">The sequence shown here is derived from an EMBL/GenBank/DDBJ whole genome shotgun (WGS) entry which is preliminary data.</text>
</comment>